<protein>
    <submittedName>
        <fullName evidence="2">Uncharacterized protein</fullName>
    </submittedName>
</protein>
<keyword evidence="3" id="KW-1185">Reference proteome</keyword>
<name>A0AAV1NLX3_SCOSC</name>
<feature type="compositionally biased region" description="Polar residues" evidence="1">
    <location>
        <begin position="60"/>
        <end position="79"/>
    </location>
</feature>
<accession>A0AAV1NLX3</accession>
<proteinExistence type="predicted"/>
<evidence type="ECO:0000313" key="2">
    <source>
        <dbReference type="EMBL" id="CAK6960218.1"/>
    </source>
</evidence>
<gene>
    <name evidence="2" type="ORF">FSCOSCO3_A013450</name>
</gene>
<sequence>MSFLFTCLCDKNMSHSQKLKVFIVYFCPLLGIINPQQRFLWVSCDPDPPFFVACEIGNSRQTPQQRKTSGSHTNDLQSQETRELWKPNATRCCCWRISEGQNCLLICPSQWLSAAA</sequence>
<evidence type="ECO:0000256" key="1">
    <source>
        <dbReference type="SAM" id="MobiDB-lite"/>
    </source>
</evidence>
<feature type="region of interest" description="Disordered" evidence="1">
    <location>
        <begin position="60"/>
        <end position="85"/>
    </location>
</feature>
<dbReference type="Proteomes" id="UP001314229">
    <property type="component" value="Unassembled WGS sequence"/>
</dbReference>
<dbReference type="EMBL" id="CAWUFR010000044">
    <property type="protein sequence ID" value="CAK6960218.1"/>
    <property type="molecule type" value="Genomic_DNA"/>
</dbReference>
<evidence type="ECO:0000313" key="3">
    <source>
        <dbReference type="Proteomes" id="UP001314229"/>
    </source>
</evidence>
<reference evidence="2 3" key="1">
    <citation type="submission" date="2024-01" db="EMBL/GenBank/DDBJ databases">
        <authorList>
            <person name="Alioto T."/>
            <person name="Alioto T."/>
            <person name="Gomez Garrido J."/>
        </authorList>
    </citation>
    <scope>NUCLEOTIDE SEQUENCE [LARGE SCALE GENOMIC DNA]</scope>
</reference>
<organism evidence="2 3">
    <name type="scientific">Scomber scombrus</name>
    <name type="common">Atlantic mackerel</name>
    <name type="synonym">Scomber vernalis</name>
    <dbReference type="NCBI Taxonomy" id="13677"/>
    <lineage>
        <taxon>Eukaryota</taxon>
        <taxon>Metazoa</taxon>
        <taxon>Chordata</taxon>
        <taxon>Craniata</taxon>
        <taxon>Vertebrata</taxon>
        <taxon>Euteleostomi</taxon>
        <taxon>Actinopterygii</taxon>
        <taxon>Neopterygii</taxon>
        <taxon>Teleostei</taxon>
        <taxon>Neoteleostei</taxon>
        <taxon>Acanthomorphata</taxon>
        <taxon>Pelagiaria</taxon>
        <taxon>Scombriformes</taxon>
        <taxon>Scombridae</taxon>
        <taxon>Scomber</taxon>
    </lineage>
</organism>
<comment type="caution">
    <text evidence="2">The sequence shown here is derived from an EMBL/GenBank/DDBJ whole genome shotgun (WGS) entry which is preliminary data.</text>
</comment>
<dbReference type="AlphaFoldDB" id="A0AAV1NLX3"/>